<feature type="transmembrane region" description="Helical" evidence="7">
    <location>
        <begin position="59"/>
        <end position="76"/>
    </location>
</feature>
<keyword evidence="2 7" id="KW-0808">Transferase</keyword>
<comment type="domain">
    <text evidence="7">The DHHC domain is required for palmitoyltransferase activity.</text>
</comment>
<dbReference type="PROSITE" id="PS50216">
    <property type="entry name" value="DHHC"/>
    <property type="match status" value="1"/>
</dbReference>
<proteinExistence type="inferred from homology"/>
<evidence type="ECO:0000313" key="10">
    <source>
        <dbReference type="Proteomes" id="UP000035681"/>
    </source>
</evidence>
<evidence type="ECO:0000259" key="9">
    <source>
        <dbReference type="Pfam" id="PF01529"/>
    </source>
</evidence>
<dbReference type="Proteomes" id="UP000035681">
    <property type="component" value="Unplaced"/>
</dbReference>
<dbReference type="WBParaSite" id="SSTP_0000898100.1">
    <property type="protein sequence ID" value="SSTP_0000898100.1"/>
    <property type="gene ID" value="SSTP_0000898100"/>
</dbReference>
<comment type="similarity">
    <text evidence="7">Belongs to the DHHC palmitoyltransferase family.</text>
</comment>
<feature type="domain" description="Palmitoyltransferase DHHC" evidence="9">
    <location>
        <begin position="133"/>
        <end position="260"/>
    </location>
</feature>
<keyword evidence="4 7" id="KW-1133">Transmembrane helix</keyword>
<comment type="subcellular location">
    <subcellularLocation>
        <location evidence="1">Membrane</location>
        <topology evidence="1">Multi-pass membrane protein</topology>
    </subcellularLocation>
</comment>
<feature type="region of interest" description="Disordered" evidence="8">
    <location>
        <begin position="369"/>
        <end position="390"/>
    </location>
</feature>
<protein>
    <recommendedName>
        <fullName evidence="7">Palmitoyltransferase</fullName>
        <ecNumber evidence="7">2.3.1.225</ecNumber>
    </recommendedName>
</protein>
<keyword evidence="3 7" id="KW-0812">Transmembrane</keyword>
<dbReference type="GO" id="GO:0019706">
    <property type="term" value="F:protein-cysteine S-palmitoyltransferase activity"/>
    <property type="evidence" value="ECO:0007669"/>
    <property type="project" value="UniProtKB-EC"/>
</dbReference>
<evidence type="ECO:0000256" key="4">
    <source>
        <dbReference type="ARBA" id="ARBA00022989"/>
    </source>
</evidence>
<evidence type="ECO:0000256" key="2">
    <source>
        <dbReference type="ARBA" id="ARBA00022679"/>
    </source>
</evidence>
<name>A0A0K0EHM7_STRER</name>
<evidence type="ECO:0000256" key="7">
    <source>
        <dbReference type="RuleBase" id="RU079119"/>
    </source>
</evidence>
<dbReference type="PANTHER" id="PTHR12246">
    <property type="entry name" value="PALMITOYLTRANSFERASE ZDHHC16"/>
    <property type="match status" value="1"/>
</dbReference>
<feature type="transmembrane region" description="Helical" evidence="7">
    <location>
        <begin position="178"/>
        <end position="198"/>
    </location>
</feature>
<dbReference type="GO" id="GO:0016020">
    <property type="term" value="C:membrane"/>
    <property type="evidence" value="ECO:0007669"/>
    <property type="project" value="UniProtKB-SubCell"/>
</dbReference>
<evidence type="ECO:0000256" key="8">
    <source>
        <dbReference type="SAM" id="MobiDB-lite"/>
    </source>
</evidence>
<dbReference type="Pfam" id="PF01529">
    <property type="entry name" value="DHHC"/>
    <property type="match status" value="1"/>
</dbReference>
<sequence>MKCHNKIKHFCGKHVFTFQGKCQRWIPVIFVIFTIIASYLIFNFQILEVVTKSYIRKQIDIITITFLFIMYLWSFIKTMITKSKEIPEVYRFSPEIVKLHQVSSSSINFDEITKKHVLHYDLPIQNRLVNGGFRYCNLCMIVKPDRTHHCSTCNKCIPKFDHHCPWINNCVMFTNYKYFLLFLIYGTLLHLSLAINNIESIVDFISHKGSIKYRHVDTTIIICFTINFVINFGSLVAIISMLLWHLTLVGRNLTTNESYRSPFFTFGASKKEYNISLRHNFSEVFGSNILLWFIPIWTSKGDGFIFKQKKYCKNDINTSGKKSTILDKNSTLKLAIDNHSSNDTNSKILEKKEINKKIETNDSCEVLNSSLTEESSTENSSISEQTNIET</sequence>
<reference evidence="11" key="1">
    <citation type="submission" date="2015-08" db="UniProtKB">
        <authorList>
            <consortium name="WormBaseParasite"/>
        </authorList>
    </citation>
    <scope>IDENTIFICATION</scope>
</reference>
<dbReference type="InterPro" id="IPR039859">
    <property type="entry name" value="PFA4/ZDH16/20/ERF2-like"/>
</dbReference>
<dbReference type="STRING" id="6248.A0A0K0EHM7"/>
<dbReference type="AlphaFoldDB" id="A0A0K0EHM7"/>
<comment type="catalytic activity">
    <reaction evidence="7">
        <text>L-cysteinyl-[protein] + hexadecanoyl-CoA = S-hexadecanoyl-L-cysteinyl-[protein] + CoA</text>
        <dbReference type="Rhea" id="RHEA:36683"/>
        <dbReference type="Rhea" id="RHEA-COMP:10131"/>
        <dbReference type="Rhea" id="RHEA-COMP:11032"/>
        <dbReference type="ChEBI" id="CHEBI:29950"/>
        <dbReference type="ChEBI" id="CHEBI:57287"/>
        <dbReference type="ChEBI" id="CHEBI:57379"/>
        <dbReference type="ChEBI" id="CHEBI:74151"/>
        <dbReference type="EC" id="2.3.1.225"/>
    </reaction>
</comment>
<dbReference type="WBParaSite" id="TCONS_00000861.p1">
    <property type="protein sequence ID" value="TCONS_00000861.p1"/>
    <property type="gene ID" value="XLOC_000824"/>
</dbReference>
<feature type="transmembrane region" description="Helical" evidence="7">
    <location>
        <begin position="219"/>
        <end position="244"/>
    </location>
</feature>
<dbReference type="EC" id="2.3.1.225" evidence="7"/>
<accession>A0A0K0EHM7</accession>
<feature type="transmembrane region" description="Helical" evidence="7">
    <location>
        <begin position="25"/>
        <end position="47"/>
    </location>
</feature>
<keyword evidence="10" id="KW-1185">Reference proteome</keyword>
<evidence type="ECO:0000256" key="6">
    <source>
        <dbReference type="ARBA" id="ARBA00023315"/>
    </source>
</evidence>
<organism evidence="11">
    <name type="scientific">Strongyloides stercoralis</name>
    <name type="common">Threadworm</name>
    <dbReference type="NCBI Taxonomy" id="6248"/>
    <lineage>
        <taxon>Eukaryota</taxon>
        <taxon>Metazoa</taxon>
        <taxon>Ecdysozoa</taxon>
        <taxon>Nematoda</taxon>
        <taxon>Chromadorea</taxon>
        <taxon>Rhabditida</taxon>
        <taxon>Tylenchina</taxon>
        <taxon>Panagrolaimomorpha</taxon>
        <taxon>Strongyloidoidea</taxon>
        <taxon>Strongyloididae</taxon>
        <taxon>Strongyloides</taxon>
    </lineage>
</organism>
<evidence type="ECO:0000256" key="1">
    <source>
        <dbReference type="ARBA" id="ARBA00004141"/>
    </source>
</evidence>
<evidence type="ECO:0000256" key="3">
    <source>
        <dbReference type="ARBA" id="ARBA00022692"/>
    </source>
</evidence>
<feature type="compositionally biased region" description="Low complexity" evidence="8">
    <location>
        <begin position="369"/>
        <end position="384"/>
    </location>
</feature>
<keyword evidence="6 7" id="KW-0012">Acyltransferase</keyword>
<keyword evidence="5 7" id="KW-0472">Membrane</keyword>
<evidence type="ECO:0000256" key="5">
    <source>
        <dbReference type="ARBA" id="ARBA00023136"/>
    </source>
</evidence>
<evidence type="ECO:0000313" key="11">
    <source>
        <dbReference type="WBParaSite" id="SSTP_0000898100.1"/>
    </source>
</evidence>
<dbReference type="InterPro" id="IPR001594">
    <property type="entry name" value="Palmitoyltrfase_DHHC"/>
</dbReference>